<accession>A0A4Y2WH10</accession>
<comment type="caution">
    <text evidence="1">The sequence shown here is derived from an EMBL/GenBank/DDBJ whole genome shotgun (WGS) entry which is preliminary data.</text>
</comment>
<organism evidence="1 3">
    <name type="scientific">Araneus ventricosus</name>
    <name type="common">Orbweaver spider</name>
    <name type="synonym">Epeira ventricosa</name>
    <dbReference type="NCBI Taxonomy" id="182803"/>
    <lineage>
        <taxon>Eukaryota</taxon>
        <taxon>Metazoa</taxon>
        <taxon>Ecdysozoa</taxon>
        <taxon>Arthropoda</taxon>
        <taxon>Chelicerata</taxon>
        <taxon>Arachnida</taxon>
        <taxon>Araneae</taxon>
        <taxon>Araneomorphae</taxon>
        <taxon>Entelegynae</taxon>
        <taxon>Araneoidea</taxon>
        <taxon>Araneidae</taxon>
        <taxon>Araneus</taxon>
    </lineage>
</organism>
<evidence type="ECO:0000313" key="3">
    <source>
        <dbReference type="Proteomes" id="UP000499080"/>
    </source>
</evidence>
<protein>
    <recommendedName>
        <fullName evidence="4">RNase H type-1 domain-containing protein</fullName>
    </recommendedName>
</protein>
<gene>
    <name evidence="2" type="ORF">AVEN_216987_1</name>
    <name evidence="1" type="ORF">AVEN_99909_1</name>
</gene>
<evidence type="ECO:0000313" key="1">
    <source>
        <dbReference type="EMBL" id="GBO36271.1"/>
    </source>
</evidence>
<sequence length="302" mass="34249">MTVNLQKSASQSFSLTHETFRPELQYQNTSIANTDSFTYLGTPRQKVLDFRKDLAIPDDIQPLLKPGNPLQVINVDVKLDLVETIHRKREVAPSILRSLALETIAVRYSATDWLHIFTGAIQSIVSFKLPLTPEISHCQEHLRTLILITLKGKRIVLQWVPVYCSLWDKEQANFLAKKCANLLQHRNAATSYWKIKLFLNNLCISNSLRDLQIRAALKSWRRFSPSSIPDKPRRDAVAALRLTTGHDCLAAHLHLLGISTEPFCPLCDSGEVMERNHLLRCGALQGLTEMSTYWEARALLGQ</sequence>
<evidence type="ECO:0000313" key="2">
    <source>
        <dbReference type="EMBL" id="GBO36276.1"/>
    </source>
</evidence>
<name>A0A4Y2WH10_ARAVE</name>
<keyword evidence="3" id="KW-1185">Reference proteome</keyword>
<evidence type="ECO:0008006" key="4">
    <source>
        <dbReference type="Google" id="ProtNLM"/>
    </source>
</evidence>
<dbReference type="EMBL" id="BGPR01060412">
    <property type="protein sequence ID" value="GBO36276.1"/>
    <property type="molecule type" value="Genomic_DNA"/>
</dbReference>
<dbReference type="Proteomes" id="UP000499080">
    <property type="component" value="Unassembled WGS sequence"/>
</dbReference>
<proteinExistence type="predicted"/>
<dbReference type="AlphaFoldDB" id="A0A4Y2WH10"/>
<dbReference type="EMBL" id="BGPR01060404">
    <property type="protein sequence ID" value="GBO36271.1"/>
    <property type="molecule type" value="Genomic_DNA"/>
</dbReference>
<reference evidence="1 3" key="1">
    <citation type="journal article" date="2019" name="Sci. Rep.">
        <title>Orb-weaving spider Araneus ventricosus genome elucidates the spidroin gene catalogue.</title>
        <authorList>
            <person name="Kono N."/>
            <person name="Nakamura H."/>
            <person name="Ohtoshi R."/>
            <person name="Moran D.A.P."/>
            <person name="Shinohara A."/>
            <person name="Yoshida Y."/>
            <person name="Fujiwara M."/>
            <person name="Mori M."/>
            <person name="Tomita M."/>
            <person name="Arakawa K."/>
        </authorList>
    </citation>
    <scope>NUCLEOTIDE SEQUENCE [LARGE SCALE GENOMIC DNA]</scope>
</reference>